<protein>
    <recommendedName>
        <fullName evidence="1">DUF8040 domain-containing protein</fullName>
    </recommendedName>
</protein>
<evidence type="ECO:0000313" key="3">
    <source>
        <dbReference type="Proteomes" id="UP000652761"/>
    </source>
</evidence>
<keyword evidence="3" id="KW-1185">Reference proteome</keyword>
<dbReference type="Pfam" id="PF26138">
    <property type="entry name" value="DUF8040"/>
    <property type="match status" value="1"/>
</dbReference>
<name>A0A843UBZ4_COLES</name>
<reference evidence="2" key="1">
    <citation type="submission" date="2017-07" db="EMBL/GenBank/DDBJ databases">
        <title>Taro Niue Genome Assembly and Annotation.</title>
        <authorList>
            <person name="Atibalentja N."/>
            <person name="Keating K."/>
            <person name="Fields C.J."/>
        </authorList>
    </citation>
    <scope>NUCLEOTIDE SEQUENCE</scope>
    <source>
        <strain evidence="2">Niue_2</strain>
        <tissue evidence="2">Leaf</tissue>
    </source>
</reference>
<organism evidence="2 3">
    <name type="scientific">Colocasia esculenta</name>
    <name type="common">Wild taro</name>
    <name type="synonym">Arum esculentum</name>
    <dbReference type="NCBI Taxonomy" id="4460"/>
    <lineage>
        <taxon>Eukaryota</taxon>
        <taxon>Viridiplantae</taxon>
        <taxon>Streptophyta</taxon>
        <taxon>Embryophyta</taxon>
        <taxon>Tracheophyta</taxon>
        <taxon>Spermatophyta</taxon>
        <taxon>Magnoliopsida</taxon>
        <taxon>Liliopsida</taxon>
        <taxon>Araceae</taxon>
        <taxon>Aroideae</taxon>
        <taxon>Colocasieae</taxon>
        <taxon>Colocasia</taxon>
    </lineage>
</organism>
<dbReference type="PANTHER" id="PTHR22930:SF259">
    <property type="entry name" value="OS08G0106900 PROTEIN"/>
    <property type="match status" value="1"/>
</dbReference>
<evidence type="ECO:0000313" key="2">
    <source>
        <dbReference type="EMBL" id="MQL79656.1"/>
    </source>
</evidence>
<accession>A0A843UBZ4</accession>
<dbReference type="Pfam" id="PF04827">
    <property type="entry name" value="Plant_tran"/>
    <property type="match status" value="1"/>
</dbReference>
<dbReference type="AlphaFoldDB" id="A0A843UBZ4"/>
<dbReference type="OrthoDB" id="683945at2759"/>
<feature type="domain" description="DUF8040" evidence="1">
    <location>
        <begin position="2"/>
        <end position="43"/>
    </location>
</feature>
<dbReference type="InterPro" id="IPR045249">
    <property type="entry name" value="HARBI1-like"/>
</dbReference>
<dbReference type="Proteomes" id="UP000652761">
    <property type="component" value="Unassembled WGS sequence"/>
</dbReference>
<evidence type="ECO:0000259" key="1">
    <source>
        <dbReference type="Pfam" id="PF26138"/>
    </source>
</evidence>
<dbReference type="EMBL" id="NMUH01000469">
    <property type="protein sequence ID" value="MQL79656.1"/>
    <property type="molecule type" value="Genomic_DNA"/>
</dbReference>
<dbReference type="InterPro" id="IPR006912">
    <property type="entry name" value="Harbinger_derived_prot"/>
</dbReference>
<dbReference type="PANTHER" id="PTHR22930">
    <property type="match status" value="1"/>
</dbReference>
<dbReference type="InterPro" id="IPR058353">
    <property type="entry name" value="DUF8040"/>
</dbReference>
<sequence>MQEQLLMFLYTIVHNVRNGVMCVNYLHSGETVSRCFNPVLKALRQLHNDYIQPPNTAILDKIRSRYIYWSWFKVKVNIIYNFQVISFFFSHELKKIFSCRCWLFYKAMFYMSIYRGHTPTNKKELFILRHSSLRKTVERAFGLLKRHFRIIDETPYFPFPTQVEIVLVQKKPE</sequence>
<proteinExistence type="predicted"/>
<gene>
    <name evidence="2" type="ORF">Taro_012098</name>
</gene>
<comment type="caution">
    <text evidence="2">The sequence shown here is derived from an EMBL/GenBank/DDBJ whole genome shotgun (WGS) entry which is preliminary data.</text>
</comment>